<evidence type="ECO:0000313" key="1">
    <source>
        <dbReference type="EMBL" id="KAK0666065.1"/>
    </source>
</evidence>
<dbReference type="EMBL" id="JAULSY010000096">
    <property type="protein sequence ID" value="KAK0666065.1"/>
    <property type="molecule type" value="Genomic_DNA"/>
</dbReference>
<evidence type="ECO:0000313" key="2">
    <source>
        <dbReference type="Proteomes" id="UP001174997"/>
    </source>
</evidence>
<gene>
    <name evidence="1" type="ORF">QBC41DRAFT_399180</name>
</gene>
<comment type="caution">
    <text evidence="1">The sequence shown here is derived from an EMBL/GenBank/DDBJ whole genome shotgun (WGS) entry which is preliminary data.</text>
</comment>
<proteinExistence type="predicted"/>
<dbReference type="AlphaFoldDB" id="A0AA40DA82"/>
<keyword evidence="2" id="KW-1185">Reference proteome</keyword>
<organism evidence="1 2">
    <name type="scientific">Cercophora samala</name>
    <dbReference type="NCBI Taxonomy" id="330535"/>
    <lineage>
        <taxon>Eukaryota</taxon>
        <taxon>Fungi</taxon>
        <taxon>Dikarya</taxon>
        <taxon>Ascomycota</taxon>
        <taxon>Pezizomycotina</taxon>
        <taxon>Sordariomycetes</taxon>
        <taxon>Sordariomycetidae</taxon>
        <taxon>Sordariales</taxon>
        <taxon>Lasiosphaeriaceae</taxon>
        <taxon>Cercophora</taxon>
    </lineage>
</organism>
<name>A0AA40DA82_9PEZI</name>
<sequence>MALPYQTPFVDGFWNREWRVNGVWNDTLREVARAAGGQWQISPEAYPNPGDTQGLMADLLVQQIVPDPLLAGRSNLSVPIVLYEGKGRPAIGGADWVAVREQLELWCYRQHANNPDPIWVIGVIGNGIKFWMYSSRSIQYDHPVNPTNSCLVPFEWNLAGGAPAWNWNALGNTADTGASYGYARAEIALMLQFIFAHPLAAGMAPPAAGLAW</sequence>
<dbReference type="Proteomes" id="UP001174997">
    <property type="component" value="Unassembled WGS sequence"/>
</dbReference>
<reference evidence="1" key="1">
    <citation type="submission" date="2023-06" db="EMBL/GenBank/DDBJ databases">
        <title>Genome-scale phylogeny and comparative genomics of the fungal order Sordariales.</title>
        <authorList>
            <consortium name="Lawrence Berkeley National Laboratory"/>
            <person name="Hensen N."/>
            <person name="Bonometti L."/>
            <person name="Westerberg I."/>
            <person name="Brannstrom I.O."/>
            <person name="Guillou S."/>
            <person name="Cros-Aarteil S."/>
            <person name="Calhoun S."/>
            <person name="Haridas S."/>
            <person name="Kuo A."/>
            <person name="Mondo S."/>
            <person name="Pangilinan J."/>
            <person name="Riley R."/>
            <person name="Labutti K."/>
            <person name="Andreopoulos B."/>
            <person name="Lipzen A."/>
            <person name="Chen C."/>
            <person name="Yanf M."/>
            <person name="Daum C."/>
            <person name="Ng V."/>
            <person name="Clum A."/>
            <person name="Steindorff A."/>
            <person name="Ohm R."/>
            <person name="Martin F."/>
            <person name="Silar P."/>
            <person name="Natvig D."/>
            <person name="Lalanne C."/>
            <person name="Gautier V."/>
            <person name="Ament-Velasquez S.L."/>
            <person name="Kruys A."/>
            <person name="Hutchinson M.I."/>
            <person name="Powell A.J."/>
            <person name="Barry K."/>
            <person name="Miller A.N."/>
            <person name="Grigoriev I.V."/>
            <person name="Debuchy R."/>
            <person name="Gladieux P."/>
            <person name="Thoren M.H."/>
            <person name="Johannesson H."/>
        </authorList>
    </citation>
    <scope>NUCLEOTIDE SEQUENCE</scope>
    <source>
        <strain evidence="1">CBS 307.81</strain>
    </source>
</reference>
<accession>A0AA40DA82</accession>
<protein>
    <submittedName>
        <fullName evidence="1">Uncharacterized protein</fullName>
    </submittedName>
</protein>